<reference evidence="2 3" key="1">
    <citation type="submission" date="2018-06" db="EMBL/GenBank/DDBJ databases">
        <title>Mucibacter soli gen. nov., sp. nov., a new member of the family Chitinophagaceae producing mucin.</title>
        <authorList>
            <person name="Kim M.-K."/>
            <person name="Park S."/>
            <person name="Kim T.-S."/>
            <person name="Joung Y."/>
            <person name="Han J.-H."/>
            <person name="Kim S.B."/>
        </authorList>
    </citation>
    <scope>NUCLEOTIDE SEQUENCE [LARGE SCALE GENOMIC DNA]</scope>
    <source>
        <strain evidence="2 3">R1-15</strain>
    </source>
</reference>
<gene>
    <name evidence="2" type="ORF">DN068_03760</name>
</gene>
<feature type="transmembrane region" description="Helical" evidence="1">
    <location>
        <begin position="773"/>
        <end position="795"/>
    </location>
</feature>
<organism evidence="2 3">
    <name type="scientific">Taibaiella soli</name>
    <dbReference type="NCBI Taxonomy" id="1649169"/>
    <lineage>
        <taxon>Bacteria</taxon>
        <taxon>Pseudomonadati</taxon>
        <taxon>Bacteroidota</taxon>
        <taxon>Chitinophagia</taxon>
        <taxon>Chitinophagales</taxon>
        <taxon>Chitinophagaceae</taxon>
        <taxon>Taibaiella</taxon>
    </lineage>
</organism>
<keyword evidence="1" id="KW-0472">Membrane</keyword>
<keyword evidence="3" id="KW-1185">Reference proteome</keyword>
<accession>A0A2W2AP38</accession>
<comment type="caution">
    <text evidence="2">The sequence shown here is derived from an EMBL/GenBank/DDBJ whole genome shotgun (WGS) entry which is preliminary data.</text>
</comment>
<feature type="transmembrane region" description="Helical" evidence="1">
    <location>
        <begin position="250"/>
        <end position="272"/>
    </location>
</feature>
<feature type="transmembrane region" description="Helical" evidence="1">
    <location>
        <begin position="1316"/>
        <end position="1335"/>
    </location>
</feature>
<feature type="transmembrane region" description="Helical" evidence="1">
    <location>
        <begin position="953"/>
        <end position="971"/>
    </location>
</feature>
<evidence type="ECO:0008006" key="4">
    <source>
        <dbReference type="Google" id="ProtNLM"/>
    </source>
</evidence>
<protein>
    <recommendedName>
        <fullName evidence="4">Cache domain-containing protein</fullName>
    </recommendedName>
</protein>
<feature type="transmembrane region" description="Helical" evidence="1">
    <location>
        <begin position="696"/>
        <end position="718"/>
    </location>
</feature>
<evidence type="ECO:0000313" key="3">
    <source>
        <dbReference type="Proteomes" id="UP000248745"/>
    </source>
</evidence>
<dbReference type="EMBL" id="QKTW01000006">
    <property type="protein sequence ID" value="PZF74140.1"/>
    <property type="molecule type" value="Genomic_DNA"/>
</dbReference>
<proteinExistence type="predicted"/>
<sequence>MKFFSINRRQAVAFTTLLVVLAVGMGYFFFYLPANESHIQKQNFRVLQNVDKNIHEKIDNSVALINNLLTAYYSKDVNREELQKYIDNYPDDNFKLALHDQRQIRDSLNPFRQRADSNYTIKVDDDNQQFSLFFIRKDSTVATGHKVISMRFRFDQFIKMLLPENVFDEYVVFGNKRVVYETFPSGLAKFEKDSILNLKNGIGGSGVKNVTIGGVSYKLFLQPVYFDANNQWVIGGLMSNSRYQQERSQLPFNIVLFLLTVALGITISFPWIKLFNMGGPDRVTLLDGVWTIVVSILLMSLVFLAFFKYNVPVRPVCIPDSKEVLANRIENSFNREVSYTYNRLYAIDSLMTVQKGKGDLVNLRKATVASGMLNSNSVMDRDFPFGKLDTLMKGVRPVQVFWLNKNGFETYNWTVEDRNAPHGDYQKRGYYREISDSTGFHLNGHADSMFYLDQVTSWTTGTFTSVMSLLSGMTTDSAKTIAAMSFAVRSLDSVILPAGYLFAVTDQSGKVLYHSDKTHNLNENLFTEFSEGNRLRSNIEARTNDEFLTKYLGRQYIVRVQQLGAYPMYIVIMADKNFKDTRDIEVYSFTFGMFVCFFLFFTLQLLVIFLVAAKRSFFKKQFFDTSWVGPRISFHVQYLVAALFHLFMIALLCCFFMRTSFMEYVFILLFAVTFSTLFLTLLYAKRYREENKHNNYKYKLMTVLSLAAFILLINIGAIISRNGLPGNCFLLFEGLSLIGFFIFYWIEDGWQKRLSAKGPLGIAKQSAGYTQSFAAMLLTRLILSSGVPVAFFYTFGYNYEQNLSVRYKHYDFAQQLMQKFTYPEHAAFSNDSLNLQKFTGIYSDSCWIDTCTLCTLSDQQIRTLSKDYQQEDLAAIAMLRLFRFYKSELAVGEDAFNQPASDDRSILFNNLLTICNGNDNTVSYIKTRTPGQYIKLRSLDLTYQIPLWYGKGFLFWMLLGLTMVVFYYIIYRVIRKLFALNLPDTSAWSSIDERMLEDNTLNNLLFIIGAPGAGKLKKVLEVIKLGKMRWKDSTVIKWVEGKPEESNMFIADMLLIPDIEEGDGTSQEWKEWKEHVAKIMDNKNKLIIINHFEYNINSAQTNNIKLNLLESLMYQYKAKVIVVSTVHPVSFLDSVNSQTSDESTGKPGHDLQRWHVLLGHYRILIMPLRVYKTTAQKEGYELMERETQYTHFLQEMQAIAIQTADSFPGGQDGTSGYDVDSLAFKLQVTSHYFYMYIWQSLTKEEKFLLYDLAEDGLVNSFDDYNLSLLVSKGIIVHVDGSLRLFNKGFRNFILTAIGNSEAMKIKTQIRDNGSWASLRTPLMLVTVAILAFLLVSQQEVYATLITYVTVIGAGVPAVLKIFSFFDKNSKANS</sequence>
<evidence type="ECO:0000256" key="1">
    <source>
        <dbReference type="SAM" id="Phobius"/>
    </source>
</evidence>
<keyword evidence="1" id="KW-0812">Transmembrane</keyword>
<dbReference type="RefSeq" id="WP_110997556.1">
    <property type="nucleotide sequence ID" value="NZ_QKTW01000006.1"/>
</dbReference>
<feature type="transmembrane region" description="Helical" evidence="1">
    <location>
        <begin position="724"/>
        <end position="746"/>
    </location>
</feature>
<feature type="transmembrane region" description="Helical" evidence="1">
    <location>
        <begin position="634"/>
        <end position="658"/>
    </location>
</feature>
<feature type="transmembrane region" description="Helical" evidence="1">
    <location>
        <begin position="284"/>
        <end position="307"/>
    </location>
</feature>
<feature type="transmembrane region" description="Helical" evidence="1">
    <location>
        <begin position="664"/>
        <end position="684"/>
    </location>
</feature>
<evidence type="ECO:0000313" key="2">
    <source>
        <dbReference type="EMBL" id="PZF74140.1"/>
    </source>
</evidence>
<feature type="transmembrane region" description="Helical" evidence="1">
    <location>
        <begin position="12"/>
        <end position="32"/>
    </location>
</feature>
<feature type="transmembrane region" description="Helical" evidence="1">
    <location>
        <begin position="586"/>
        <end position="613"/>
    </location>
</feature>
<name>A0A2W2AP38_9BACT</name>
<feature type="transmembrane region" description="Helical" evidence="1">
    <location>
        <begin position="1341"/>
        <end position="1365"/>
    </location>
</feature>
<dbReference type="OrthoDB" id="613658at2"/>
<dbReference type="Proteomes" id="UP000248745">
    <property type="component" value="Unassembled WGS sequence"/>
</dbReference>
<keyword evidence="1" id="KW-1133">Transmembrane helix</keyword>